<sequence length="144" mass="15815">MLYLLRRSYSLLIIFLDTLAFFRTSSSVSRNVPPRTRCFSLYCHILPPPPPRSRYLSGFDHLPPRFATSCGLSLPPSASRYNPPSCPASRRLPSSPTASRRLLLPRCLPSHLTTPCHSSAIATSHSALSLLGASRRLPLSPTAS</sequence>
<gene>
    <name evidence="1" type="ORF">BJ138DRAFT_1118810</name>
</gene>
<proteinExistence type="predicted"/>
<dbReference type="EMBL" id="MU268280">
    <property type="protein sequence ID" value="KAH7905074.1"/>
    <property type="molecule type" value="Genomic_DNA"/>
</dbReference>
<protein>
    <submittedName>
        <fullName evidence="1">Uncharacterized protein</fullName>
    </submittedName>
</protein>
<reference evidence="1" key="1">
    <citation type="journal article" date="2021" name="New Phytol.">
        <title>Evolutionary innovations through gain and loss of genes in the ectomycorrhizal Boletales.</title>
        <authorList>
            <person name="Wu G."/>
            <person name="Miyauchi S."/>
            <person name="Morin E."/>
            <person name="Kuo A."/>
            <person name="Drula E."/>
            <person name="Varga T."/>
            <person name="Kohler A."/>
            <person name="Feng B."/>
            <person name="Cao Y."/>
            <person name="Lipzen A."/>
            <person name="Daum C."/>
            <person name="Hundley H."/>
            <person name="Pangilinan J."/>
            <person name="Johnson J."/>
            <person name="Barry K."/>
            <person name="LaButti K."/>
            <person name="Ng V."/>
            <person name="Ahrendt S."/>
            <person name="Min B."/>
            <person name="Choi I.G."/>
            <person name="Park H."/>
            <person name="Plett J.M."/>
            <person name="Magnuson J."/>
            <person name="Spatafora J.W."/>
            <person name="Nagy L.G."/>
            <person name="Henrissat B."/>
            <person name="Grigoriev I.V."/>
            <person name="Yang Z.L."/>
            <person name="Xu J."/>
            <person name="Martin F.M."/>
        </authorList>
    </citation>
    <scope>NUCLEOTIDE SEQUENCE</scope>
    <source>
        <strain evidence="1">ATCC 28755</strain>
    </source>
</reference>
<keyword evidence="2" id="KW-1185">Reference proteome</keyword>
<comment type="caution">
    <text evidence="1">The sequence shown here is derived from an EMBL/GenBank/DDBJ whole genome shotgun (WGS) entry which is preliminary data.</text>
</comment>
<accession>A0ACB7ZWK6</accession>
<name>A0ACB7ZWK6_9AGAM</name>
<dbReference type="Proteomes" id="UP000790377">
    <property type="component" value="Unassembled WGS sequence"/>
</dbReference>
<evidence type="ECO:0000313" key="1">
    <source>
        <dbReference type="EMBL" id="KAH7905074.1"/>
    </source>
</evidence>
<evidence type="ECO:0000313" key="2">
    <source>
        <dbReference type="Proteomes" id="UP000790377"/>
    </source>
</evidence>
<organism evidence="1 2">
    <name type="scientific">Hygrophoropsis aurantiaca</name>
    <dbReference type="NCBI Taxonomy" id="72124"/>
    <lineage>
        <taxon>Eukaryota</taxon>
        <taxon>Fungi</taxon>
        <taxon>Dikarya</taxon>
        <taxon>Basidiomycota</taxon>
        <taxon>Agaricomycotina</taxon>
        <taxon>Agaricomycetes</taxon>
        <taxon>Agaricomycetidae</taxon>
        <taxon>Boletales</taxon>
        <taxon>Coniophorineae</taxon>
        <taxon>Hygrophoropsidaceae</taxon>
        <taxon>Hygrophoropsis</taxon>
    </lineage>
</organism>